<dbReference type="eggNOG" id="COG4753">
    <property type="taxonomic scope" value="Bacteria"/>
</dbReference>
<dbReference type="Pfam" id="PF12833">
    <property type="entry name" value="HTH_18"/>
    <property type="match status" value="1"/>
</dbReference>
<dbReference type="PRINTS" id="PR00032">
    <property type="entry name" value="HTHARAC"/>
</dbReference>
<evidence type="ECO:0000256" key="3">
    <source>
        <dbReference type="ARBA" id="ARBA00023125"/>
    </source>
</evidence>
<dbReference type="GO" id="GO:0043565">
    <property type="term" value="F:sequence-specific DNA binding"/>
    <property type="evidence" value="ECO:0007669"/>
    <property type="project" value="InterPro"/>
</dbReference>
<evidence type="ECO:0000256" key="2">
    <source>
        <dbReference type="ARBA" id="ARBA00023015"/>
    </source>
</evidence>
<dbReference type="PROSITE" id="PS01124">
    <property type="entry name" value="HTH_ARAC_FAMILY_2"/>
    <property type="match status" value="1"/>
</dbReference>
<feature type="domain" description="HTH araC/xylS-type" evidence="7">
    <location>
        <begin position="402"/>
        <end position="500"/>
    </location>
</feature>
<evidence type="ECO:0000259" key="7">
    <source>
        <dbReference type="PROSITE" id="PS01124"/>
    </source>
</evidence>
<protein>
    <recommendedName>
        <fullName evidence="1">Stage 0 sporulation protein A homolog</fullName>
    </recommendedName>
</protein>
<dbReference type="PANTHER" id="PTHR43280:SF2">
    <property type="entry name" value="HTH-TYPE TRANSCRIPTIONAL REGULATOR EXSA"/>
    <property type="match status" value="1"/>
</dbReference>
<dbReference type="Gene3D" id="3.40.50.2300">
    <property type="match status" value="1"/>
</dbReference>
<keyword evidence="3" id="KW-0238">DNA-binding</keyword>
<evidence type="ECO:0000256" key="5">
    <source>
        <dbReference type="ARBA" id="ARBA00024867"/>
    </source>
</evidence>
<organism evidence="9 10">
    <name type="scientific">[Clostridium] citroniae WAL-17108</name>
    <dbReference type="NCBI Taxonomy" id="742733"/>
    <lineage>
        <taxon>Bacteria</taxon>
        <taxon>Bacillati</taxon>
        <taxon>Bacillota</taxon>
        <taxon>Clostridia</taxon>
        <taxon>Lachnospirales</taxon>
        <taxon>Lachnospiraceae</taxon>
        <taxon>Enterocloster</taxon>
    </lineage>
</organism>
<dbReference type="PROSITE" id="PS50110">
    <property type="entry name" value="RESPONSE_REGULATORY"/>
    <property type="match status" value="1"/>
</dbReference>
<dbReference type="CDD" id="cd17536">
    <property type="entry name" value="REC_YesN-like"/>
    <property type="match status" value="1"/>
</dbReference>
<dbReference type="PATRIC" id="fig|742733.3.peg.853"/>
<dbReference type="InterPro" id="IPR009057">
    <property type="entry name" value="Homeodomain-like_sf"/>
</dbReference>
<dbReference type="HOGENOM" id="CLU_000445_5_0_9"/>
<dbReference type="GO" id="GO:0003700">
    <property type="term" value="F:DNA-binding transcription factor activity"/>
    <property type="evidence" value="ECO:0007669"/>
    <property type="project" value="InterPro"/>
</dbReference>
<feature type="domain" description="Response regulatory" evidence="8">
    <location>
        <begin position="2"/>
        <end position="120"/>
    </location>
</feature>
<dbReference type="AlphaFoldDB" id="G5HE02"/>
<dbReference type="Pfam" id="PF00072">
    <property type="entry name" value="Response_reg"/>
    <property type="match status" value="1"/>
</dbReference>
<dbReference type="RefSeq" id="WP_007859421.1">
    <property type="nucleotide sequence ID" value="NZ_JH376420.1"/>
</dbReference>
<evidence type="ECO:0000256" key="4">
    <source>
        <dbReference type="ARBA" id="ARBA00023163"/>
    </source>
</evidence>
<name>G5HE02_9FIRM</name>
<evidence type="ECO:0000259" key="8">
    <source>
        <dbReference type="PROSITE" id="PS50110"/>
    </source>
</evidence>
<evidence type="ECO:0000256" key="6">
    <source>
        <dbReference type="PROSITE-ProRule" id="PRU00169"/>
    </source>
</evidence>
<comment type="caution">
    <text evidence="9">The sequence shown here is derived from an EMBL/GenBank/DDBJ whole genome shotgun (WGS) entry which is preliminary data.</text>
</comment>
<dbReference type="Proteomes" id="UP000003763">
    <property type="component" value="Unassembled WGS sequence"/>
</dbReference>
<dbReference type="InterPro" id="IPR011006">
    <property type="entry name" value="CheY-like_superfamily"/>
</dbReference>
<accession>G5HE02</accession>
<dbReference type="InterPro" id="IPR018062">
    <property type="entry name" value="HTH_AraC-typ_CS"/>
</dbReference>
<keyword evidence="6" id="KW-0597">Phosphoprotein</keyword>
<dbReference type="SUPFAM" id="SSF46689">
    <property type="entry name" value="Homeodomain-like"/>
    <property type="match status" value="2"/>
</dbReference>
<reference evidence="9 10" key="1">
    <citation type="submission" date="2011-08" db="EMBL/GenBank/DDBJ databases">
        <title>The Genome Sequence of Clostridium citroniae WAL-17108.</title>
        <authorList>
            <consortium name="The Broad Institute Genome Sequencing Platform"/>
            <person name="Earl A."/>
            <person name="Ward D."/>
            <person name="Feldgarden M."/>
            <person name="Gevers D."/>
            <person name="Finegold S.M."/>
            <person name="Summanen P.H."/>
            <person name="Molitoris D.R."/>
            <person name="Vaisanen M.L."/>
            <person name="Daigneault M."/>
            <person name="Allen-Vercoe E."/>
            <person name="Young S.K."/>
            <person name="Zeng Q."/>
            <person name="Gargeya S."/>
            <person name="Fitzgerald M."/>
            <person name="Haas B."/>
            <person name="Abouelleil A."/>
            <person name="Alvarado L."/>
            <person name="Arachchi H.M."/>
            <person name="Berlin A."/>
            <person name="Brown A."/>
            <person name="Chapman S.B."/>
            <person name="Chen Z."/>
            <person name="Dunbar C."/>
            <person name="Freedman E."/>
            <person name="Gearin G."/>
            <person name="Gellesch M."/>
            <person name="Goldberg J."/>
            <person name="Griggs A."/>
            <person name="Gujja S."/>
            <person name="Heiman D."/>
            <person name="Howarth C."/>
            <person name="Larson L."/>
            <person name="Lui A."/>
            <person name="MacDonald P.J.P."/>
            <person name="Montmayeur A."/>
            <person name="Murphy C."/>
            <person name="Neiman D."/>
            <person name="Pearson M."/>
            <person name="Priest M."/>
            <person name="Roberts A."/>
            <person name="Saif S."/>
            <person name="Shea T."/>
            <person name="Shenoy N."/>
            <person name="Sisk P."/>
            <person name="Stolte C."/>
            <person name="Sykes S."/>
            <person name="Wortman J."/>
            <person name="Nusbaum C."/>
            <person name="Birren B."/>
        </authorList>
    </citation>
    <scope>NUCLEOTIDE SEQUENCE [LARGE SCALE GENOMIC DNA]</scope>
    <source>
        <strain evidence="9 10">WAL-17108</strain>
    </source>
</reference>
<dbReference type="SMART" id="SM00448">
    <property type="entry name" value="REC"/>
    <property type="match status" value="1"/>
</dbReference>
<gene>
    <name evidence="9" type="ORF">HMPREF9469_00814</name>
</gene>
<evidence type="ECO:0000313" key="9">
    <source>
        <dbReference type="EMBL" id="EHF00348.1"/>
    </source>
</evidence>
<sequence length="501" mass="58674">MKVLIIDDEISTRESIKILAGMTSESGDEVYEARNGLEGYQMIEKVQPDLIFLDMNMPVLDGADLLNILDENTFQAKIIIVSGYTDFRYTKAAIIKKYVVDYIQKPIDEKQIRDAIQKATGRAQNERIDTTKIQTKKVQTGKGNGHKENEEQKEIMFGIFIEDFQTVLKKNYNGSVEVLQYFVMCQAEHQIPNLTPYAPKEEIYQYACFFTVNRTESRGLNEALNRVTHRLENRYGLNAYAVYSDESKTDLYQMYMEICEFINYADLGEDGRVVRTARPEPVPQTRSETAYWAGELLYCGKNRNREQFEKTVHYMFENMENSGIRTIYERKIFISGLIFEIGRRLNEKGLRMEKRVSEKMEELYSGKLMFTKKFAQRWIKEFMEEIWEISGAEAVEIPDKLREVLYYIQKNYNKKISLSEVSDQFYFNASTVSRMFVKYLGINYIEYVNTLRLEKAKEMLGNSKMNVSEVAERTGFESLSYFSKQFKKKYGVSPQDFRKNK</sequence>
<dbReference type="SUPFAM" id="SSF52172">
    <property type="entry name" value="CheY-like"/>
    <property type="match status" value="1"/>
</dbReference>
<dbReference type="PROSITE" id="PS00041">
    <property type="entry name" value="HTH_ARAC_FAMILY_1"/>
    <property type="match status" value="1"/>
</dbReference>
<keyword evidence="2" id="KW-0805">Transcription regulation</keyword>
<evidence type="ECO:0000313" key="10">
    <source>
        <dbReference type="Proteomes" id="UP000003763"/>
    </source>
</evidence>
<dbReference type="Gene3D" id="1.10.10.60">
    <property type="entry name" value="Homeodomain-like"/>
    <property type="match status" value="2"/>
</dbReference>
<dbReference type="eggNOG" id="COG2207">
    <property type="taxonomic scope" value="Bacteria"/>
</dbReference>
<dbReference type="PANTHER" id="PTHR43280">
    <property type="entry name" value="ARAC-FAMILY TRANSCRIPTIONAL REGULATOR"/>
    <property type="match status" value="1"/>
</dbReference>
<proteinExistence type="predicted"/>
<feature type="modified residue" description="4-aspartylphosphate" evidence="6">
    <location>
        <position position="54"/>
    </location>
</feature>
<dbReference type="GO" id="GO:0000160">
    <property type="term" value="P:phosphorelay signal transduction system"/>
    <property type="evidence" value="ECO:0007669"/>
    <property type="project" value="InterPro"/>
</dbReference>
<dbReference type="InterPro" id="IPR001789">
    <property type="entry name" value="Sig_transdc_resp-reg_receiver"/>
</dbReference>
<evidence type="ECO:0000256" key="1">
    <source>
        <dbReference type="ARBA" id="ARBA00018672"/>
    </source>
</evidence>
<dbReference type="EMBL" id="ADLJ01000005">
    <property type="protein sequence ID" value="EHF00348.1"/>
    <property type="molecule type" value="Genomic_DNA"/>
</dbReference>
<dbReference type="InterPro" id="IPR020449">
    <property type="entry name" value="Tscrpt_reg_AraC-type_HTH"/>
</dbReference>
<comment type="function">
    <text evidence="5">May play the central regulatory role in sporulation. It may be an element of the effector pathway responsible for the activation of sporulation genes in response to nutritional stress. Spo0A may act in concert with spo0H (a sigma factor) to control the expression of some genes that are critical to the sporulation process.</text>
</comment>
<dbReference type="SMART" id="SM00342">
    <property type="entry name" value="HTH_ARAC"/>
    <property type="match status" value="1"/>
</dbReference>
<keyword evidence="4" id="KW-0804">Transcription</keyword>
<dbReference type="InterPro" id="IPR018060">
    <property type="entry name" value="HTH_AraC"/>
</dbReference>